<gene>
    <name evidence="2" type="ORF">GCM10007857_85040</name>
</gene>
<dbReference type="RefSeq" id="WP_284275440.1">
    <property type="nucleotide sequence ID" value="NZ_BSOW01000055.1"/>
</dbReference>
<sequence>MRNSLATAALVALIVLTAGVRQPAAQFFQTQPSAPETLAPTRVQPAGKVEKARAVTRREAKARRKRQIVHLPANQRKIAEKNGFKRVSDLVNFPKFFPGLGILFVKPDSLPLGPFLCFDRMDRLAATVYMVPTRDVDDHKSLEAPGFAGRVDHVSIYFNPGHPGVDVPHYHVVIWQVSRKEEARVAN</sequence>
<feature type="chain" id="PRO_5046929312" description="HIT domain-containing protein" evidence="1">
    <location>
        <begin position="24"/>
        <end position="187"/>
    </location>
</feature>
<dbReference type="Gene3D" id="3.30.200.270">
    <property type="match status" value="1"/>
</dbReference>
<protein>
    <recommendedName>
        <fullName evidence="4">HIT domain-containing protein</fullName>
    </recommendedName>
</protein>
<evidence type="ECO:0008006" key="4">
    <source>
        <dbReference type="Google" id="ProtNLM"/>
    </source>
</evidence>
<dbReference type="Proteomes" id="UP001156905">
    <property type="component" value="Unassembled WGS sequence"/>
</dbReference>
<name>A0ABQ6BE26_9BRAD</name>
<keyword evidence="3" id="KW-1185">Reference proteome</keyword>
<comment type="caution">
    <text evidence="2">The sequence shown here is derived from an EMBL/GenBank/DDBJ whole genome shotgun (WGS) entry which is preliminary data.</text>
</comment>
<evidence type="ECO:0000313" key="3">
    <source>
        <dbReference type="Proteomes" id="UP001156905"/>
    </source>
</evidence>
<evidence type="ECO:0000256" key="1">
    <source>
        <dbReference type="SAM" id="SignalP"/>
    </source>
</evidence>
<evidence type="ECO:0000313" key="2">
    <source>
        <dbReference type="EMBL" id="GLR91786.1"/>
    </source>
</evidence>
<proteinExistence type="predicted"/>
<reference evidence="3" key="1">
    <citation type="journal article" date="2019" name="Int. J. Syst. Evol. Microbiol.">
        <title>The Global Catalogue of Microorganisms (GCM) 10K type strain sequencing project: providing services to taxonomists for standard genome sequencing and annotation.</title>
        <authorList>
            <consortium name="The Broad Institute Genomics Platform"/>
            <consortium name="The Broad Institute Genome Sequencing Center for Infectious Disease"/>
            <person name="Wu L."/>
            <person name="Ma J."/>
        </authorList>
    </citation>
    <scope>NUCLEOTIDE SEQUENCE [LARGE SCALE GENOMIC DNA]</scope>
    <source>
        <strain evidence="3">NBRC 102520</strain>
    </source>
</reference>
<organism evidence="2 3">
    <name type="scientific">Bradyrhizobium iriomotense</name>
    <dbReference type="NCBI Taxonomy" id="441950"/>
    <lineage>
        <taxon>Bacteria</taxon>
        <taxon>Pseudomonadati</taxon>
        <taxon>Pseudomonadota</taxon>
        <taxon>Alphaproteobacteria</taxon>
        <taxon>Hyphomicrobiales</taxon>
        <taxon>Nitrobacteraceae</taxon>
        <taxon>Bradyrhizobium</taxon>
    </lineage>
</organism>
<feature type="signal peptide" evidence="1">
    <location>
        <begin position="1"/>
        <end position="23"/>
    </location>
</feature>
<keyword evidence="1" id="KW-0732">Signal</keyword>
<dbReference type="EMBL" id="BSOW01000055">
    <property type="protein sequence ID" value="GLR91786.1"/>
    <property type="molecule type" value="Genomic_DNA"/>
</dbReference>
<accession>A0ABQ6BE26</accession>